<feature type="region of interest" description="Disordered" evidence="1">
    <location>
        <begin position="675"/>
        <end position="754"/>
    </location>
</feature>
<evidence type="ECO:0000256" key="1">
    <source>
        <dbReference type="SAM" id="MobiDB-lite"/>
    </source>
</evidence>
<protein>
    <recommendedName>
        <fullName evidence="4">C2H2-type domain-containing protein</fullName>
    </recommendedName>
</protein>
<feature type="compositionally biased region" description="Basic and acidic residues" evidence="1">
    <location>
        <begin position="675"/>
        <end position="705"/>
    </location>
</feature>
<evidence type="ECO:0000313" key="2">
    <source>
        <dbReference type="EMBL" id="PPQ67970.1"/>
    </source>
</evidence>
<feature type="region of interest" description="Disordered" evidence="1">
    <location>
        <begin position="401"/>
        <end position="469"/>
    </location>
</feature>
<evidence type="ECO:0000313" key="3">
    <source>
        <dbReference type="Proteomes" id="UP000284842"/>
    </source>
</evidence>
<accession>A0A409VNY4</accession>
<feature type="compositionally biased region" description="Low complexity" evidence="1">
    <location>
        <begin position="727"/>
        <end position="754"/>
    </location>
</feature>
<organism evidence="2 3">
    <name type="scientific">Panaeolus cyanescens</name>
    <dbReference type="NCBI Taxonomy" id="181874"/>
    <lineage>
        <taxon>Eukaryota</taxon>
        <taxon>Fungi</taxon>
        <taxon>Dikarya</taxon>
        <taxon>Basidiomycota</taxon>
        <taxon>Agaricomycotina</taxon>
        <taxon>Agaricomycetes</taxon>
        <taxon>Agaricomycetidae</taxon>
        <taxon>Agaricales</taxon>
        <taxon>Agaricineae</taxon>
        <taxon>Galeropsidaceae</taxon>
        <taxon>Panaeolus</taxon>
    </lineage>
</organism>
<comment type="caution">
    <text evidence="2">The sequence shown here is derived from an EMBL/GenBank/DDBJ whole genome shotgun (WGS) entry which is preliminary data.</text>
</comment>
<feature type="region of interest" description="Disordered" evidence="1">
    <location>
        <begin position="28"/>
        <end position="70"/>
    </location>
</feature>
<sequence length="754" mass="79143">MTSTQVSFISISDRIILIHIHSPYSQSQSHSQTYCLPPTLSKAPHPSSSSNPPPANIIPLPDSHSEPVSHSHSEHEAAHITILEQSICSNYICCNTQHYDLHALLQHTESTHIGPSARPISISISSITTPHTTPIPTPPEKHAQMAKPVLNPLRIPCSHSNSNSNSNTTSHSGSTNASANSNPALSSSSSSASASASSSIPSSTPSSSSTSHPPPSSLTTFRNNLRSSSKHPLPPRVYTPFTPNSNLSYSSTWDTTFAFPLSTATTASSSVSAHSSSSSSTTTAISPSDTPSPSLTSSTSSLNSPLQPPSAKPIKPNHPHSWYDTVDPGMGVDMGLGVAMDMGFEFPFSAGMGMGVGLGMGIGTDMGMDWDTLAYRDPTHPMIIDDAESSDEIEIDFGARMVVDDSVPPSTTPSLRGFDSEYDSDDDERQRDVGGGARGAYDDAHGHAPWSACSSVSPPPELSFSSSCCSSDAEGAAVEMRGVRGMPVKAKGKATTVKVKGTTKGTTKGKSKARGGIRDSLKAKAKVQGKAMMKRRMVSMGRVKVEMEMDVGDVVGGDMDAEEDGEGMRVDANANVDGLGVDGMSAGGSISGSASPGPSTLAAHSSALLMRTPSRMAKSQAGGGGRGVIKPVSAKRKREKMYKCPDARCTKTYLNPNGLKYHLEKGTCVFESSEVKVNEEEEVDVKREGDGEETTKDDHQCKAEADIPVQSSMRCDDEPTSVSVSVPLPESTPTPTISESCSTTSTSSSSSSLS</sequence>
<proteinExistence type="predicted"/>
<evidence type="ECO:0008006" key="4">
    <source>
        <dbReference type="Google" id="ProtNLM"/>
    </source>
</evidence>
<dbReference type="STRING" id="181874.A0A409VNY4"/>
<dbReference type="AlphaFoldDB" id="A0A409VNY4"/>
<dbReference type="OrthoDB" id="3269380at2759"/>
<feature type="compositionally biased region" description="Low complexity" evidence="1">
    <location>
        <begin position="158"/>
        <end position="211"/>
    </location>
</feature>
<dbReference type="PANTHER" id="PTHR24216">
    <property type="entry name" value="PAXILLIN-RELATED"/>
    <property type="match status" value="1"/>
</dbReference>
<name>A0A409VNY4_9AGAR</name>
<gene>
    <name evidence="2" type="ORF">CVT24_003163</name>
</gene>
<dbReference type="Proteomes" id="UP000284842">
    <property type="component" value="Unassembled WGS sequence"/>
</dbReference>
<dbReference type="InParanoid" id="A0A409VNY4"/>
<keyword evidence="3" id="KW-1185">Reference proteome</keyword>
<dbReference type="PANTHER" id="PTHR24216:SF8">
    <property type="entry name" value="PAXILLIN, ISOFORM F"/>
    <property type="match status" value="1"/>
</dbReference>
<reference evidence="2 3" key="1">
    <citation type="journal article" date="2018" name="Evol. Lett.">
        <title>Horizontal gene cluster transfer increased hallucinogenic mushroom diversity.</title>
        <authorList>
            <person name="Reynolds H.T."/>
            <person name="Vijayakumar V."/>
            <person name="Gluck-Thaler E."/>
            <person name="Korotkin H.B."/>
            <person name="Matheny P.B."/>
            <person name="Slot J.C."/>
        </authorList>
    </citation>
    <scope>NUCLEOTIDE SEQUENCE [LARGE SCALE GENOMIC DNA]</scope>
    <source>
        <strain evidence="2 3">2629</strain>
    </source>
</reference>
<feature type="compositionally biased region" description="Low complexity" evidence="1">
    <location>
        <begin position="40"/>
        <end position="50"/>
    </location>
</feature>
<feature type="region of interest" description="Disordered" evidence="1">
    <location>
        <begin position="153"/>
        <end position="237"/>
    </location>
</feature>
<dbReference type="EMBL" id="NHTK01006017">
    <property type="protein sequence ID" value="PPQ67970.1"/>
    <property type="molecule type" value="Genomic_DNA"/>
</dbReference>
<feature type="compositionally biased region" description="Low complexity" evidence="1">
    <location>
        <begin position="270"/>
        <end position="305"/>
    </location>
</feature>
<feature type="region of interest" description="Disordered" evidence="1">
    <location>
        <begin position="270"/>
        <end position="322"/>
    </location>
</feature>